<feature type="region of interest" description="Disordered" evidence="1">
    <location>
        <begin position="122"/>
        <end position="160"/>
    </location>
</feature>
<evidence type="ECO:0000313" key="3">
    <source>
        <dbReference type="Proteomes" id="UP000076722"/>
    </source>
</evidence>
<name>A0A164T056_9AGAM</name>
<reference evidence="2 3" key="1">
    <citation type="journal article" date="2016" name="Mol. Biol. Evol.">
        <title>Comparative Genomics of Early-Diverging Mushroom-Forming Fungi Provides Insights into the Origins of Lignocellulose Decay Capabilities.</title>
        <authorList>
            <person name="Nagy L.G."/>
            <person name="Riley R."/>
            <person name="Tritt A."/>
            <person name="Adam C."/>
            <person name="Daum C."/>
            <person name="Floudas D."/>
            <person name="Sun H."/>
            <person name="Yadav J.S."/>
            <person name="Pangilinan J."/>
            <person name="Larsson K.H."/>
            <person name="Matsuura K."/>
            <person name="Barry K."/>
            <person name="Labutti K."/>
            <person name="Kuo R."/>
            <person name="Ohm R.A."/>
            <person name="Bhattacharya S.S."/>
            <person name="Shirouzu T."/>
            <person name="Yoshinaga Y."/>
            <person name="Martin F.M."/>
            <person name="Grigoriev I.V."/>
            <person name="Hibbett D.S."/>
        </authorList>
    </citation>
    <scope>NUCLEOTIDE SEQUENCE [LARGE SCALE GENOMIC DNA]</scope>
    <source>
        <strain evidence="2 3">HHB9708</strain>
    </source>
</reference>
<evidence type="ECO:0000313" key="2">
    <source>
        <dbReference type="EMBL" id="KZS91959.1"/>
    </source>
</evidence>
<protein>
    <submittedName>
        <fullName evidence="2">Uncharacterized protein</fullName>
    </submittedName>
</protein>
<evidence type="ECO:0000256" key="1">
    <source>
        <dbReference type="SAM" id="MobiDB-lite"/>
    </source>
</evidence>
<dbReference type="Proteomes" id="UP000076722">
    <property type="component" value="Unassembled WGS sequence"/>
</dbReference>
<dbReference type="EMBL" id="KV419412">
    <property type="protein sequence ID" value="KZS91959.1"/>
    <property type="molecule type" value="Genomic_DNA"/>
</dbReference>
<organism evidence="2 3">
    <name type="scientific">Sistotremastrum niveocremeum HHB9708</name>
    <dbReference type="NCBI Taxonomy" id="1314777"/>
    <lineage>
        <taxon>Eukaryota</taxon>
        <taxon>Fungi</taxon>
        <taxon>Dikarya</taxon>
        <taxon>Basidiomycota</taxon>
        <taxon>Agaricomycotina</taxon>
        <taxon>Agaricomycetes</taxon>
        <taxon>Sistotremastrales</taxon>
        <taxon>Sistotremastraceae</taxon>
        <taxon>Sertulicium</taxon>
        <taxon>Sertulicium niveocremeum</taxon>
    </lineage>
</organism>
<sequence length="184" mass="20787">MWTTYHMMMAWSQCHRYMCQWRDDYGSYHPPRHISPEPTYIPISSYSTLANALLLPEPPAPSSIASSSSATPEPSSANTPSLVEYSPSTPSIDVDEPVAVPENQIRRTSSRIMKKKEAEMERQLDEDQWKQVSSMSLSARRGGIATRSSGKKSSRKEPVHVDFDRLRRYGIRVPGSQETTHMEG</sequence>
<keyword evidence="3" id="KW-1185">Reference proteome</keyword>
<feature type="compositionally biased region" description="Low complexity" evidence="1">
    <location>
        <begin position="62"/>
        <end position="81"/>
    </location>
</feature>
<accession>A0A164T056</accession>
<proteinExistence type="predicted"/>
<gene>
    <name evidence="2" type="ORF">SISNIDRAFT_456148</name>
</gene>
<feature type="region of interest" description="Disordered" evidence="1">
    <location>
        <begin position="59"/>
        <end position="106"/>
    </location>
</feature>
<dbReference type="AlphaFoldDB" id="A0A164T056"/>